<comment type="caution">
    <text evidence="3">The sequence shown here is derived from an EMBL/GenBank/DDBJ whole genome shotgun (WGS) entry which is preliminary data.</text>
</comment>
<evidence type="ECO:0000256" key="1">
    <source>
        <dbReference type="SAM" id="Phobius"/>
    </source>
</evidence>
<dbReference type="OrthoDB" id="2173243at2"/>
<feature type="signal peptide" evidence="2">
    <location>
        <begin position="1"/>
        <end position="20"/>
    </location>
</feature>
<organism evidence="3 4">
    <name type="scientific">Ligilactobacillus salitolerans</name>
    <dbReference type="NCBI Taxonomy" id="1808352"/>
    <lineage>
        <taxon>Bacteria</taxon>
        <taxon>Bacillati</taxon>
        <taxon>Bacillota</taxon>
        <taxon>Bacilli</taxon>
        <taxon>Lactobacillales</taxon>
        <taxon>Lactobacillaceae</taxon>
        <taxon>Ligilactobacillus</taxon>
    </lineage>
</organism>
<keyword evidence="1" id="KW-1133">Transmembrane helix</keyword>
<protein>
    <recommendedName>
        <fullName evidence="5">DUF2334 domain-containing protein</fullName>
    </recommendedName>
</protein>
<evidence type="ECO:0008006" key="5">
    <source>
        <dbReference type="Google" id="ProtNLM"/>
    </source>
</evidence>
<feature type="transmembrane region" description="Helical" evidence="1">
    <location>
        <begin position="492"/>
        <end position="518"/>
    </location>
</feature>
<gene>
    <name evidence="3" type="ORF">LFYK43_17730</name>
</gene>
<keyword evidence="1" id="KW-0472">Membrane</keyword>
<dbReference type="AlphaFoldDB" id="A0A401IUV8"/>
<reference evidence="3 4" key="1">
    <citation type="journal article" date="2019" name="Int. J. Syst. Evol. Microbiol.">
        <title>Lactobacillus salitolerans sp. nov., a novel lactic acid bacterium isolated from spent mushroom substrates.</title>
        <authorList>
            <person name="Tohno M."/>
            <person name="Tanizawa Y."/>
            <person name="Kojima Y."/>
            <person name="Sakamoto M."/>
            <person name="Nakamura Y."/>
            <person name="Ohkuma M."/>
            <person name="Kobayashi H."/>
        </authorList>
    </citation>
    <scope>NUCLEOTIDE SEQUENCE [LARGE SCALE GENOMIC DNA]</scope>
    <source>
        <strain evidence="3 4">YK43</strain>
    </source>
</reference>
<keyword evidence="4" id="KW-1185">Reference proteome</keyword>
<dbReference type="Proteomes" id="UP000286848">
    <property type="component" value="Unassembled WGS sequence"/>
</dbReference>
<keyword evidence="1" id="KW-0812">Transmembrane</keyword>
<evidence type="ECO:0000313" key="3">
    <source>
        <dbReference type="EMBL" id="GBG95314.1"/>
    </source>
</evidence>
<feature type="chain" id="PRO_5038426107" description="DUF2334 domain-containing protein" evidence="2">
    <location>
        <begin position="21"/>
        <end position="529"/>
    </location>
</feature>
<accession>A0A401IUV8</accession>
<proteinExistence type="predicted"/>
<keyword evidence="2" id="KW-0732">Signal</keyword>
<dbReference type="EMBL" id="BFFP01000031">
    <property type="protein sequence ID" value="GBG95314.1"/>
    <property type="molecule type" value="Genomic_DNA"/>
</dbReference>
<dbReference type="RefSeq" id="WP_124977511.1">
    <property type="nucleotide sequence ID" value="NZ_BFFP01000031.1"/>
</dbReference>
<sequence>MRNKKLLGVVFLLTVLGAFFKNPTAQMQTIAKPAAQVLVVYDSQAFSQQGTSKVTVLQRMLTSLGLTSEAVQESAYQQGQLQRGKYLGLITLENKEVDSASGISSIFAHDRQNFTGVRIHIGGKLTSAELSALGAKQKQLYSQQFTIRTSGSSQQLPFTNAVTVLSDLPKQAQTFGMLSAQGSENKIPFGVSVGHNAFLPVLPENGLGVLQSAALIGHMFEKNTSSQPLLTITGINPYTDTQKLNRLTKMLHANGWPFALSVTSLATGTRSPEFYKYTKALRQAQRRGGIIFLRVPYLRQDDDNSRQLLSSTMQSTFAGLTQAGVYPVGMASPQFWQQIPYLQRHSTHASNTLLLLPDPSHEKLRAIVGKKQPATTSAVNPQTFLAVKLAQFKTASGLKRLSAPLPVAFTVSLPDSSQQVRHLEKELQLTGLKWYDPVQDQLSTRTEMGAIRVEYQSGHYRLNGRLVQIKEKLPVSLKAPKIGTQQSYIDKFFALGSTFLILIFVIIFLILAVLLVLGRKIYREMFLRK</sequence>
<name>A0A401IUV8_9LACO</name>
<evidence type="ECO:0000256" key="2">
    <source>
        <dbReference type="SAM" id="SignalP"/>
    </source>
</evidence>
<evidence type="ECO:0000313" key="4">
    <source>
        <dbReference type="Proteomes" id="UP000286848"/>
    </source>
</evidence>